<comment type="caution">
    <text evidence="3">The sequence shown here is derived from an EMBL/GenBank/DDBJ whole genome shotgun (WGS) entry which is preliminary data.</text>
</comment>
<evidence type="ECO:0000313" key="3">
    <source>
        <dbReference type="EMBL" id="CAK3980043.1"/>
    </source>
</evidence>
<accession>A0AAI8YXE3</accession>
<keyword evidence="4" id="KW-1185">Reference proteome</keyword>
<dbReference type="SUPFAM" id="SSF53474">
    <property type="entry name" value="alpha/beta-Hydrolases"/>
    <property type="match status" value="1"/>
</dbReference>
<evidence type="ECO:0000259" key="2">
    <source>
        <dbReference type="Pfam" id="PF07859"/>
    </source>
</evidence>
<dbReference type="InterPro" id="IPR029058">
    <property type="entry name" value="AB_hydrolase_fold"/>
</dbReference>
<dbReference type="GO" id="GO:0016787">
    <property type="term" value="F:hydrolase activity"/>
    <property type="evidence" value="ECO:0007669"/>
    <property type="project" value="UniProtKB-KW"/>
</dbReference>
<reference evidence="3" key="1">
    <citation type="submission" date="2023-11" db="EMBL/GenBank/DDBJ databases">
        <authorList>
            <person name="Alioto T."/>
            <person name="Alioto T."/>
            <person name="Gomez Garrido J."/>
        </authorList>
    </citation>
    <scope>NUCLEOTIDE SEQUENCE</scope>
</reference>
<dbReference type="InterPro" id="IPR050300">
    <property type="entry name" value="GDXG_lipolytic_enzyme"/>
</dbReference>
<dbReference type="AlphaFoldDB" id="A0AAI8YXE3"/>
<dbReference type="PANTHER" id="PTHR48081">
    <property type="entry name" value="AB HYDROLASE SUPERFAMILY PROTEIN C4A8.06C"/>
    <property type="match status" value="1"/>
</dbReference>
<keyword evidence="1" id="KW-0378">Hydrolase</keyword>
<gene>
    <name evidence="3" type="ORF">LECACI_7A003753</name>
</gene>
<sequence>MVGLSLDPEFEAAIAPMTEVLASKPKLPAGDALGRREVGNKLLSQVLSGRKPIPGISRTDHTTKAPDGHTVTVSEFRKEGVPSDNSKAIFYVHGGGFILGSVDVFEDGIRRQVRDHDVPVFAVHYRLAPENQHPIPIEDCYAGLKWLSENAKEVGVDPGRIVVSGESAGGGLAACLTLLARDRGFSPPIAKQILIFPMLDDRNQSPIAGIEEHAFWKCNDNITGWKALVGESAGGPDTSPYAAAARAPDVTGLPPTYIEVGQLDIFVHENIQFAGRLAAANVPVELHVYPGMPHAFQGYAPEAEYSKMAARNVVAAVARA</sequence>
<feature type="domain" description="Alpha/beta hydrolase fold-3" evidence="2">
    <location>
        <begin position="89"/>
        <end position="297"/>
    </location>
</feature>
<dbReference type="PANTHER" id="PTHR48081:SF8">
    <property type="entry name" value="ALPHA_BETA HYDROLASE FOLD-3 DOMAIN-CONTAINING PROTEIN-RELATED"/>
    <property type="match status" value="1"/>
</dbReference>
<dbReference type="Proteomes" id="UP001296104">
    <property type="component" value="Unassembled WGS sequence"/>
</dbReference>
<dbReference type="Gene3D" id="3.40.50.1820">
    <property type="entry name" value="alpha/beta hydrolase"/>
    <property type="match status" value="1"/>
</dbReference>
<evidence type="ECO:0000313" key="4">
    <source>
        <dbReference type="Proteomes" id="UP001296104"/>
    </source>
</evidence>
<name>A0AAI8YXE3_9PEZI</name>
<protein>
    <submittedName>
        <fullName evidence="3">Arylesterase monoxygenase</fullName>
    </submittedName>
</protein>
<dbReference type="Pfam" id="PF07859">
    <property type="entry name" value="Abhydrolase_3"/>
    <property type="match status" value="1"/>
</dbReference>
<dbReference type="InterPro" id="IPR013094">
    <property type="entry name" value="AB_hydrolase_3"/>
</dbReference>
<dbReference type="EMBL" id="CAVMBE010000018">
    <property type="protein sequence ID" value="CAK3980043.1"/>
    <property type="molecule type" value="Genomic_DNA"/>
</dbReference>
<organism evidence="3 4">
    <name type="scientific">Lecanosticta acicola</name>
    <dbReference type="NCBI Taxonomy" id="111012"/>
    <lineage>
        <taxon>Eukaryota</taxon>
        <taxon>Fungi</taxon>
        <taxon>Dikarya</taxon>
        <taxon>Ascomycota</taxon>
        <taxon>Pezizomycotina</taxon>
        <taxon>Dothideomycetes</taxon>
        <taxon>Dothideomycetidae</taxon>
        <taxon>Mycosphaerellales</taxon>
        <taxon>Mycosphaerellaceae</taxon>
        <taxon>Lecanosticta</taxon>
    </lineage>
</organism>
<proteinExistence type="predicted"/>
<evidence type="ECO:0000256" key="1">
    <source>
        <dbReference type="ARBA" id="ARBA00022801"/>
    </source>
</evidence>